<dbReference type="PROSITE" id="PS50931">
    <property type="entry name" value="HTH_LYSR"/>
    <property type="match status" value="1"/>
</dbReference>
<accession>A0A175RLB4</accession>
<keyword evidence="3" id="KW-0238">DNA-binding</keyword>
<dbReference type="Proteomes" id="UP000078529">
    <property type="component" value="Unassembled WGS sequence"/>
</dbReference>
<dbReference type="Pfam" id="PF00126">
    <property type="entry name" value="HTH_1"/>
    <property type="match status" value="1"/>
</dbReference>
<dbReference type="CDD" id="cd08474">
    <property type="entry name" value="PBP2_CrgA_like_5"/>
    <property type="match status" value="1"/>
</dbReference>
<dbReference type="InterPro" id="IPR036390">
    <property type="entry name" value="WH_DNA-bd_sf"/>
</dbReference>
<dbReference type="Gene3D" id="3.40.190.290">
    <property type="match status" value="1"/>
</dbReference>
<dbReference type="EMBL" id="LDQA01000050">
    <property type="protein sequence ID" value="KTR03599.1"/>
    <property type="molecule type" value="Genomic_DNA"/>
</dbReference>
<dbReference type="GO" id="GO:0043565">
    <property type="term" value="F:sequence-specific DNA binding"/>
    <property type="evidence" value="ECO:0007669"/>
    <property type="project" value="TreeGrafter"/>
</dbReference>
<dbReference type="FunFam" id="1.10.10.10:FF:000001">
    <property type="entry name" value="LysR family transcriptional regulator"/>
    <property type="match status" value="1"/>
</dbReference>
<evidence type="ECO:0000256" key="1">
    <source>
        <dbReference type="ARBA" id="ARBA00009437"/>
    </source>
</evidence>
<dbReference type="InterPro" id="IPR058163">
    <property type="entry name" value="LysR-type_TF_proteobact-type"/>
</dbReference>
<dbReference type="PANTHER" id="PTHR30537">
    <property type="entry name" value="HTH-TYPE TRANSCRIPTIONAL REGULATOR"/>
    <property type="match status" value="1"/>
</dbReference>
<evidence type="ECO:0000256" key="4">
    <source>
        <dbReference type="ARBA" id="ARBA00023163"/>
    </source>
</evidence>
<dbReference type="PATRIC" id="fig|401562.4.peg.3510"/>
<evidence type="ECO:0000313" key="7">
    <source>
        <dbReference type="Proteomes" id="UP000078529"/>
    </source>
</evidence>
<dbReference type="GO" id="GO:0003700">
    <property type="term" value="F:DNA-binding transcription factor activity"/>
    <property type="evidence" value="ECO:0007669"/>
    <property type="project" value="InterPro"/>
</dbReference>
<dbReference type="InterPro" id="IPR000847">
    <property type="entry name" value="LysR_HTH_N"/>
</dbReference>
<reference evidence="6 7" key="1">
    <citation type="journal article" date="2016" name="Front. Microbiol.">
        <title>Genomic Resource of Rice Seed Associated Bacteria.</title>
        <authorList>
            <person name="Midha S."/>
            <person name="Bansal K."/>
            <person name="Sharma S."/>
            <person name="Kumar N."/>
            <person name="Patil P.P."/>
            <person name="Chaudhry V."/>
            <person name="Patil P.B."/>
        </authorList>
    </citation>
    <scope>NUCLEOTIDE SEQUENCE [LARGE SCALE GENOMIC DNA]</scope>
    <source>
        <strain evidence="6 7">NS365</strain>
    </source>
</reference>
<keyword evidence="7" id="KW-1185">Reference proteome</keyword>
<protein>
    <submittedName>
        <fullName evidence="6">Transcriptional regulator</fullName>
    </submittedName>
</protein>
<dbReference type="Gene3D" id="1.10.10.10">
    <property type="entry name" value="Winged helix-like DNA-binding domain superfamily/Winged helix DNA-binding domain"/>
    <property type="match status" value="1"/>
</dbReference>
<proteinExistence type="inferred from homology"/>
<dbReference type="RefSeq" id="WP_058601661.1">
    <property type="nucleotide sequence ID" value="NZ_LDQA01000050.1"/>
</dbReference>
<dbReference type="GO" id="GO:0006351">
    <property type="term" value="P:DNA-templated transcription"/>
    <property type="evidence" value="ECO:0007669"/>
    <property type="project" value="TreeGrafter"/>
</dbReference>
<evidence type="ECO:0000256" key="3">
    <source>
        <dbReference type="ARBA" id="ARBA00023125"/>
    </source>
</evidence>
<dbReference type="InterPro" id="IPR005119">
    <property type="entry name" value="LysR_subst-bd"/>
</dbReference>
<dbReference type="Pfam" id="PF03466">
    <property type="entry name" value="LysR_substrate"/>
    <property type="match status" value="1"/>
</dbReference>
<name>A0A175RLB4_9HYPH</name>
<keyword evidence="2" id="KW-0805">Transcription regulation</keyword>
<evidence type="ECO:0000259" key="5">
    <source>
        <dbReference type="PROSITE" id="PS50931"/>
    </source>
</evidence>
<comment type="caution">
    <text evidence="6">The sequence shown here is derived from an EMBL/GenBank/DDBJ whole genome shotgun (WGS) entry which is preliminary data.</text>
</comment>
<dbReference type="SUPFAM" id="SSF46785">
    <property type="entry name" value="Winged helix' DNA-binding domain"/>
    <property type="match status" value="1"/>
</dbReference>
<dbReference type="InterPro" id="IPR036388">
    <property type="entry name" value="WH-like_DNA-bd_sf"/>
</dbReference>
<comment type="similarity">
    <text evidence="1">Belongs to the LysR transcriptional regulatory family.</text>
</comment>
<dbReference type="AlphaFoldDB" id="A0A175RLB4"/>
<evidence type="ECO:0000313" key="6">
    <source>
        <dbReference type="EMBL" id="KTR03599.1"/>
    </source>
</evidence>
<feature type="domain" description="HTH lysR-type" evidence="5">
    <location>
        <begin position="3"/>
        <end position="60"/>
    </location>
</feature>
<sequence>MQPNLQDLAAFACVARHRSFRKAAVERGVSASAVSHAIRALEERLGVRLLHRTTRSVMPTEAGARLLERFEPAMREISDALADLQGYQQMPVGPVRLSVPPPAARLIFAPRLGAFAARHPRVQVEIVSDDRLIDIVREGFDAGVRYGESLAADMIAVPIGSPQRLVVVGSPSYLADYGRPEQPQDLTRHRCIERRFTSGNLYQWEFEKDDRAVAIAVSGSVTTDDDDVMVRAAIDGAGLAYVYEEQVREAVVAGALATVLEDWYIPPAYFFIYYASRRQLAPALRAVVDFFRAPRG</sequence>
<dbReference type="SUPFAM" id="SSF53850">
    <property type="entry name" value="Periplasmic binding protein-like II"/>
    <property type="match status" value="1"/>
</dbReference>
<organism evidence="6 7">
    <name type="scientific">Aureimonas ureilytica</name>
    <dbReference type="NCBI Taxonomy" id="401562"/>
    <lineage>
        <taxon>Bacteria</taxon>
        <taxon>Pseudomonadati</taxon>
        <taxon>Pseudomonadota</taxon>
        <taxon>Alphaproteobacteria</taxon>
        <taxon>Hyphomicrobiales</taxon>
        <taxon>Aurantimonadaceae</taxon>
        <taxon>Aureimonas</taxon>
    </lineage>
</organism>
<dbReference type="PANTHER" id="PTHR30537:SF1">
    <property type="entry name" value="HTH-TYPE TRANSCRIPTIONAL REGULATOR PGRR"/>
    <property type="match status" value="1"/>
</dbReference>
<keyword evidence="4" id="KW-0804">Transcription</keyword>
<gene>
    <name evidence="6" type="ORF">NS365_17925</name>
</gene>
<evidence type="ECO:0000256" key="2">
    <source>
        <dbReference type="ARBA" id="ARBA00023015"/>
    </source>
</evidence>